<dbReference type="PANTHER" id="PTHR19370:SF185">
    <property type="entry name" value="NADH-CYTOCHROME B5 REDUCTASE"/>
    <property type="match status" value="1"/>
</dbReference>
<accession>A0A7S2A766</accession>
<name>A0A7S2A766_9STRA</name>
<feature type="binding site" evidence="5">
    <location>
        <position position="309"/>
    </location>
    <ligand>
        <name>FAD</name>
        <dbReference type="ChEBI" id="CHEBI:57692"/>
    </ligand>
</feature>
<evidence type="ECO:0000256" key="3">
    <source>
        <dbReference type="ARBA" id="ARBA00022827"/>
    </source>
</evidence>
<evidence type="ECO:0000256" key="1">
    <source>
        <dbReference type="ARBA" id="ARBA00001974"/>
    </source>
</evidence>
<keyword evidence="6" id="KW-1133">Transmembrane helix</keyword>
<evidence type="ECO:0000256" key="2">
    <source>
        <dbReference type="ARBA" id="ARBA00022630"/>
    </source>
</evidence>
<comment type="cofactor">
    <cofactor evidence="1 5">
        <name>FAD</name>
        <dbReference type="ChEBI" id="CHEBI:57692"/>
    </cofactor>
</comment>
<keyword evidence="4" id="KW-0560">Oxidoreductase</keyword>
<proteinExistence type="predicted"/>
<protein>
    <submittedName>
        <fullName evidence="7">Uncharacterized protein</fullName>
    </submittedName>
</protein>
<organism evidence="7">
    <name type="scientific">Ditylum brightwellii</name>
    <dbReference type="NCBI Taxonomy" id="49249"/>
    <lineage>
        <taxon>Eukaryota</taxon>
        <taxon>Sar</taxon>
        <taxon>Stramenopiles</taxon>
        <taxon>Ochrophyta</taxon>
        <taxon>Bacillariophyta</taxon>
        <taxon>Mediophyceae</taxon>
        <taxon>Lithodesmiophycidae</taxon>
        <taxon>Lithodesmiales</taxon>
        <taxon>Lithodesmiaceae</taxon>
        <taxon>Ditylum</taxon>
    </lineage>
</organism>
<sequence length="468" mass="51574">MCSEGNRKRRTRTSSVSSTFVVVFLFLSICSLPLASALSIGIGREGSVKNALFTPEKKSCVSSYVGGGIPRTTVGSSSLRKQQQCQNIRDRKRVSLEASAAPSAVTSSMPRANLAVSLDRPLISPEQYYRRPGFFGMWKTFLAVVLSDVFKAAFVAFLLAFSISLFANSSNGLAIPSPQKIRSGLDYYYKLLKGRATRFWNKVRPVEKIDAVPMPFHPEDDGWGVCMLRSKEHIGRSPFVRYDFDLPRADYVLPLSLGQTITLCCLDESDNIVEGNFYTFKEDTGTFSIVLPEKNEEETEYDIGADRAKFAHVLKGEMGIGDEIALKPGVSTLNYRGQYLPVTDIVYVASGVGIVPILDQVKAVLPSGSSSVKGVSLVWINGDGKDFDVAINELEEEYFKYNTKLAVSCIGENVRKKALEENEEIEEAVPDFNPGTMAVISGPRAFSEKAKAYLKNRGYPEDCLCVLL</sequence>
<dbReference type="EMBL" id="HBGN01040868">
    <property type="protein sequence ID" value="CAD9359685.1"/>
    <property type="molecule type" value="Transcribed_RNA"/>
</dbReference>
<dbReference type="SUPFAM" id="SSF52343">
    <property type="entry name" value="Ferredoxin reductase-like, C-terminal NADP-linked domain"/>
    <property type="match status" value="1"/>
</dbReference>
<dbReference type="InterPro" id="IPR001834">
    <property type="entry name" value="CBR-like"/>
</dbReference>
<gene>
    <name evidence="7" type="ORF">DBRI1063_LOCUS26166</name>
</gene>
<dbReference type="PANTHER" id="PTHR19370">
    <property type="entry name" value="NADH-CYTOCHROME B5 REDUCTASE"/>
    <property type="match status" value="1"/>
</dbReference>
<keyword evidence="6" id="KW-0812">Transmembrane</keyword>
<feature type="binding site" evidence="5">
    <location>
        <position position="290"/>
    </location>
    <ligand>
        <name>FAD</name>
        <dbReference type="ChEBI" id="CHEBI:57692"/>
    </ligand>
</feature>
<evidence type="ECO:0000256" key="5">
    <source>
        <dbReference type="PIRSR" id="PIRSR601834-1"/>
    </source>
</evidence>
<evidence type="ECO:0000256" key="6">
    <source>
        <dbReference type="SAM" id="Phobius"/>
    </source>
</evidence>
<dbReference type="InterPro" id="IPR039261">
    <property type="entry name" value="FNR_nucleotide-bd"/>
</dbReference>
<feature type="transmembrane region" description="Helical" evidence="6">
    <location>
        <begin position="20"/>
        <end position="42"/>
    </location>
</feature>
<keyword evidence="3 5" id="KW-0274">FAD</keyword>
<dbReference type="AlphaFoldDB" id="A0A7S2A766"/>
<evidence type="ECO:0000256" key="4">
    <source>
        <dbReference type="ARBA" id="ARBA00023002"/>
    </source>
</evidence>
<dbReference type="GO" id="GO:0071949">
    <property type="term" value="F:FAD binding"/>
    <property type="evidence" value="ECO:0007669"/>
    <property type="project" value="TreeGrafter"/>
</dbReference>
<keyword evidence="2 5" id="KW-0285">Flavoprotein</keyword>
<evidence type="ECO:0000313" key="7">
    <source>
        <dbReference type="EMBL" id="CAD9359685.1"/>
    </source>
</evidence>
<dbReference type="GO" id="GO:0016491">
    <property type="term" value="F:oxidoreductase activity"/>
    <property type="evidence" value="ECO:0007669"/>
    <property type="project" value="UniProtKB-KW"/>
</dbReference>
<reference evidence="7" key="1">
    <citation type="submission" date="2021-01" db="EMBL/GenBank/DDBJ databases">
        <authorList>
            <person name="Corre E."/>
            <person name="Pelletier E."/>
            <person name="Niang G."/>
            <person name="Scheremetjew M."/>
            <person name="Finn R."/>
            <person name="Kale V."/>
            <person name="Holt S."/>
            <person name="Cochrane G."/>
            <person name="Meng A."/>
            <person name="Brown T."/>
            <person name="Cohen L."/>
        </authorList>
    </citation>
    <scope>NUCLEOTIDE SEQUENCE</scope>
    <source>
        <strain evidence="7">Pop2</strain>
    </source>
</reference>
<keyword evidence="6" id="KW-0472">Membrane</keyword>
<dbReference type="Gene3D" id="3.40.50.80">
    <property type="entry name" value="Nucleotide-binding domain of ferredoxin-NADP reductase (FNR) module"/>
    <property type="match status" value="1"/>
</dbReference>